<protein>
    <recommendedName>
        <fullName evidence="1">TPM domain-containing protein</fullName>
    </recommendedName>
</protein>
<accession>A0A081RI87</accession>
<dbReference type="RefSeq" id="WP_051749617.1">
    <property type="nucleotide sequence ID" value="NZ_JFHR01000006.1"/>
</dbReference>
<dbReference type="AlphaFoldDB" id="A0A081RI87"/>
<evidence type="ECO:0000313" key="3">
    <source>
        <dbReference type="Proteomes" id="UP000028411"/>
    </source>
</evidence>
<dbReference type="Pfam" id="PF04536">
    <property type="entry name" value="TPM_phosphatase"/>
    <property type="match status" value="1"/>
</dbReference>
<gene>
    <name evidence="2" type="ORF">BV95_00823</name>
</gene>
<name>A0A081RI87_SPHCR</name>
<dbReference type="Gene3D" id="3.10.310.50">
    <property type="match status" value="1"/>
</dbReference>
<proteinExistence type="predicted"/>
<dbReference type="OrthoDB" id="9810918at2"/>
<sequence>MTALISRILLCFLLVGSLVGEVRAGVGPAVVQAGRVTDEAGLFTDEQKRVLSEKLERLEQSTRHQMVIVTVSSLGGAEIGVFTTALGNEWGIGRKGHDDGVVVLVAPQEQLAQISVGYGLEAVLPDELCQSIMNERMIPRFREGDLFGGVDAGVDALIERLD</sequence>
<organism evidence="2 3">
    <name type="scientific">Sphingobium chlorophenolicum</name>
    <dbReference type="NCBI Taxonomy" id="46429"/>
    <lineage>
        <taxon>Bacteria</taxon>
        <taxon>Pseudomonadati</taxon>
        <taxon>Pseudomonadota</taxon>
        <taxon>Alphaproteobacteria</taxon>
        <taxon>Sphingomonadales</taxon>
        <taxon>Sphingomonadaceae</taxon>
        <taxon>Sphingobium</taxon>
    </lineage>
</organism>
<dbReference type="PATRIC" id="fig|46429.4.peg.793"/>
<reference evidence="2 3" key="1">
    <citation type="submission" date="2014-02" db="EMBL/GenBank/DDBJ databases">
        <title>Whole genome sequence of Sphingobium chlorophenolicum NBRC 16172.</title>
        <authorList>
            <person name="Gan H.M."/>
            <person name="Gan H.Y."/>
            <person name="Chew T.H."/>
            <person name="Savka M.A."/>
        </authorList>
    </citation>
    <scope>NUCLEOTIDE SEQUENCE [LARGE SCALE GENOMIC DNA]</scope>
    <source>
        <strain evidence="2 3">NBRC 16172</strain>
    </source>
</reference>
<evidence type="ECO:0000313" key="2">
    <source>
        <dbReference type="EMBL" id="KEQ54910.1"/>
    </source>
</evidence>
<dbReference type="Proteomes" id="UP000028411">
    <property type="component" value="Unassembled WGS sequence"/>
</dbReference>
<dbReference type="PANTHER" id="PTHR30373:SF2">
    <property type="entry name" value="UPF0603 PROTEIN YGCG"/>
    <property type="match status" value="1"/>
</dbReference>
<dbReference type="InterPro" id="IPR007621">
    <property type="entry name" value="TPM_dom"/>
</dbReference>
<dbReference type="EMBL" id="JFHR01000006">
    <property type="protein sequence ID" value="KEQ54910.1"/>
    <property type="molecule type" value="Genomic_DNA"/>
</dbReference>
<evidence type="ECO:0000259" key="1">
    <source>
        <dbReference type="Pfam" id="PF04536"/>
    </source>
</evidence>
<dbReference type="eggNOG" id="COG1512">
    <property type="taxonomic scope" value="Bacteria"/>
</dbReference>
<comment type="caution">
    <text evidence="2">The sequence shown here is derived from an EMBL/GenBank/DDBJ whole genome shotgun (WGS) entry which is preliminary data.</text>
</comment>
<feature type="domain" description="TPM" evidence="1">
    <location>
        <begin position="36"/>
        <end position="159"/>
    </location>
</feature>
<dbReference type="PANTHER" id="PTHR30373">
    <property type="entry name" value="UPF0603 PROTEIN YGCG"/>
    <property type="match status" value="1"/>
</dbReference>